<accession>A0A0C3Q0B1</accession>
<reference evidence="2" key="2">
    <citation type="submission" date="2015-01" db="EMBL/GenBank/DDBJ databases">
        <title>Evolutionary Origins and Diversification of the Mycorrhizal Mutualists.</title>
        <authorList>
            <consortium name="DOE Joint Genome Institute"/>
            <consortium name="Mycorrhizal Genomics Consortium"/>
            <person name="Kohler A."/>
            <person name="Kuo A."/>
            <person name="Nagy L.G."/>
            <person name="Floudas D."/>
            <person name="Copeland A."/>
            <person name="Barry K.W."/>
            <person name="Cichocki N."/>
            <person name="Veneault-Fourrey C."/>
            <person name="LaButti K."/>
            <person name="Lindquist E.A."/>
            <person name="Lipzen A."/>
            <person name="Lundell T."/>
            <person name="Morin E."/>
            <person name="Murat C."/>
            <person name="Riley R."/>
            <person name="Ohm R."/>
            <person name="Sun H."/>
            <person name="Tunlid A."/>
            <person name="Henrissat B."/>
            <person name="Grigoriev I.V."/>
            <person name="Hibbett D.S."/>
            <person name="Martin F."/>
        </authorList>
    </citation>
    <scope>NUCLEOTIDE SEQUENCE [LARGE SCALE GENOMIC DNA]</scope>
    <source>
        <strain evidence="2">MUT 4182</strain>
    </source>
</reference>
<evidence type="ECO:0000313" key="1">
    <source>
        <dbReference type="EMBL" id="KIO15766.1"/>
    </source>
</evidence>
<dbReference type="HOGENOM" id="CLU_2414931_0_0_1"/>
<protein>
    <submittedName>
        <fullName evidence="1">Uncharacterized protein</fullName>
    </submittedName>
</protein>
<dbReference type="OrthoDB" id="3042248at2759"/>
<evidence type="ECO:0000313" key="2">
    <source>
        <dbReference type="Proteomes" id="UP000054248"/>
    </source>
</evidence>
<reference evidence="1 2" key="1">
    <citation type="submission" date="2014-04" db="EMBL/GenBank/DDBJ databases">
        <authorList>
            <consortium name="DOE Joint Genome Institute"/>
            <person name="Kuo A."/>
            <person name="Girlanda M."/>
            <person name="Perotto S."/>
            <person name="Kohler A."/>
            <person name="Nagy L.G."/>
            <person name="Floudas D."/>
            <person name="Copeland A."/>
            <person name="Barry K.W."/>
            <person name="Cichocki N."/>
            <person name="Veneault-Fourrey C."/>
            <person name="LaButti K."/>
            <person name="Lindquist E.A."/>
            <person name="Lipzen A."/>
            <person name="Lundell T."/>
            <person name="Morin E."/>
            <person name="Murat C."/>
            <person name="Sun H."/>
            <person name="Tunlid A."/>
            <person name="Henrissat B."/>
            <person name="Grigoriev I.V."/>
            <person name="Hibbett D.S."/>
            <person name="Martin F."/>
            <person name="Nordberg H.P."/>
            <person name="Cantor M.N."/>
            <person name="Hua S.X."/>
        </authorList>
    </citation>
    <scope>NUCLEOTIDE SEQUENCE [LARGE SCALE GENOMIC DNA]</scope>
    <source>
        <strain evidence="1 2">MUT 4182</strain>
    </source>
</reference>
<proteinExistence type="predicted"/>
<name>A0A0C3Q0B1_9AGAM</name>
<sequence length="92" mass="9920">MVHGSSTIEIVSTASKLFTCICDIPVLSPLKPLGSILVTICDHVAALEGNKEAAIVLAERVNWAVQVLVNRARDLDGAMPGNYFDNIKNLEK</sequence>
<gene>
    <name evidence="1" type="ORF">M407DRAFT_34644</name>
</gene>
<organism evidence="1 2">
    <name type="scientific">Tulasnella calospora MUT 4182</name>
    <dbReference type="NCBI Taxonomy" id="1051891"/>
    <lineage>
        <taxon>Eukaryota</taxon>
        <taxon>Fungi</taxon>
        <taxon>Dikarya</taxon>
        <taxon>Basidiomycota</taxon>
        <taxon>Agaricomycotina</taxon>
        <taxon>Agaricomycetes</taxon>
        <taxon>Cantharellales</taxon>
        <taxon>Tulasnellaceae</taxon>
        <taxon>Tulasnella</taxon>
    </lineage>
</organism>
<dbReference type="Proteomes" id="UP000054248">
    <property type="component" value="Unassembled WGS sequence"/>
</dbReference>
<dbReference type="EMBL" id="KN823831">
    <property type="protein sequence ID" value="KIO15766.1"/>
    <property type="molecule type" value="Genomic_DNA"/>
</dbReference>
<dbReference type="AlphaFoldDB" id="A0A0C3Q0B1"/>
<keyword evidence="2" id="KW-1185">Reference proteome</keyword>